<proteinExistence type="predicted"/>
<dbReference type="OrthoDB" id="7406839at2"/>
<dbReference type="Proteomes" id="UP000469430">
    <property type="component" value="Unassembled WGS sequence"/>
</dbReference>
<dbReference type="Pfam" id="PF11159">
    <property type="entry name" value="DUF2939"/>
    <property type="match status" value="1"/>
</dbReference>
<dbReference type="InterPro" id="IPR021330">
    <property type="entry name" value="DUF2939"/>
</dbReference>
<sequence>MRKWIIITVLALCAAAGWVYASPWLAMSGLRDAAMAHDADGLEQRVDFPAVRQSLKGQLQGQISREARQRRDDPIAGVGALLAGTLVGSVVDRIVTPDGVANLLATGQLTPQTPGQSEPEAEWQVSRQGLTRFTATPKSGNGDPAPVLHFERQGLSWKLVGVDVPQLDR</sequence>
<accession>A0A6I4TQY4</accession>
<evidence type="ECO:0000313" key="2">
    <source>
        <dbReference type="Proteomes" id="UP000469430"/>
    </source>
</evidence>
<dbReference type="EMBL" id="WTYJ01000001">
    <property type="protein sequence ID" value="MXO98605.1"/>
    <property type="molecule type" value="Genomic_DNA"/>
</dbReference>
<gene>
    <name evidence="1" type="ORF">GRI97_06340</name>
</gene>
<protein>
    <submittedName>
        <fullName evidence="1">DUF2939 domain-containing protein</fullName>
    </submittedName>
</protein>
<name>A0A6I4TQY4_9SPHN</name>
<keyword evidence="2" id="KW-1185">Reference proteome</keyword>
<dbReference type="AlphaFoldDB" id="A0A6I4TQY4"/>
<evidence type="ECO:0000313" key="1">
    <source>
        <dbReference type="EMBL" id="MXO98605.1"/>
    </source>
</evidence>
<dbReference type="RefSeq" id="WP_161390226.1">
    <property type="nucleotide sequence ID" value="NZ_JBHSCP010000001.1"/>
</dbReference>
<reference evidence="1 2" key="1">
    <citation type="submission" date="2019-12" db="EMBL/GenBank/DDBJ databases">
        <title>Genomic-based taxomic classification of the family Erythrobacteraceae.</title>
        <authorList>
            <person name="Xu L."/>
        </authorList>
    </citation>
    <scope>NUCLEOTIDE SEQUENCE [LARGE SCALE GENOMIC DNA]</scope>
    <source>
        <strain evidence="1 2">S36</strain>
    </source>
</reference>
<comment type="caution">
    <text evidence="1">The sequence shown here is derived from an EMBL/GenBank/DDBJ whole genome shotgun (WGS) entry which is preliminary data.</text>
</comment>
<organism evidence="1 2">
    <name type="scientific">Croceibacterium xixiisoli</name>
    <dbReference type="NCBI Taxonomy" id="1476466"/>
    <lineage>
        <taxon>Bacteria</taxon>
        <taxon>Pseudomonadati</taxon>
        <taxon>Pseudomonadota</taxon>
        <taxon>Alphaproteobacteria</taxon>
        <taxon>Sphingomonadales</taxon>
        <taxon>Erythrobacteraceae</taxon>
        <taxon>Croceibacterium</taxon>
    </lineage>
</organism>